<dbReference type="VEuPathDB" id="VectorBase:AATE013449"/>
<dbReference type="AlphaFoldDB" id="A0A182J8M0"/>
<organism evidence="1">
    <name type="scientific">Anopheles atroparvus</name>
    <name type="common">European mosquito</name>
    <dbReference type="NCBI Taxonomy" id="41427"/>
    <lineage>
        <taxon>Eukaryota</taxon>
        <taxon>Metazoa</taxon>
        <taxon>Ecdysozoa</taxon>
        <taxon>Arthropoda</taxon>
        <taxon>Hexapoda</taxon>
        <taxon>Insecta</taxon>
        <taxon>Pterygota</taxon>
        <taxon>Neoptera</taxon>
        <taxon>Endopterygota</taxon>
        <taxon>Diptera</taxon>
        <taxon>Nematocera</taxon>
        <taxon>Culicoidea</taxon>
        <taxon>Culicidae</taxon>
        <taxon>Anophelinae</taxon>
        <taxon>Anopheles</taxon>
    </lineage>
</organism>
<sequence length="128" mass="15026">MSRKLRKNIGSITRIGSKHGGLAGNMGVTSKKNEAHDKNSFRGEYPRFRIICAQLNSRRHEYQEEMIKNYLESAQERFLEAERVRDRKEMEGRKYVTQAGHEQHNHEYDDVECDVVPVMTKAFDLLKR</sequence>
<dbReference type="STRING" id="41427.A0A182J8M0"/>
<protein>
    <submittedName>
        <fullName evidence="1">Uncharacterized protein</fullName>
    </submittedName>
</protein>
<accession>A0A182J8M0</accession>
<dbReference type="EnsemblMetazoa" id="AATE013449-RA">
    <property type="protein sequence ID" value="AATE013449-PA.1"/>
    <property type="gene ID" value="AATE013449"/>
</dbReference>
<proteinExistence type="predicted"/>
<evidence type="ECO:0000313" key="1">
    <source>
        <dbReference type="EnsemblMetazoa" id="AATE013449-PA.1"/>
    </source>
</evidence>
<reference evidence="1" key="1">
    <citation type="submission" date="2022-08" db="UniProtKB">
        <authorList>
            <consortium name="EnsemblMetazoa"/>
        </authorList>
    </citation>
    <scope>IDENTIFICATION</scope>
    <source>
        <strain evidence="1">EBRO</strain>
    </source>
</reference>
<name>A0A182J8M0_ANOAO</name>